<dbReference type="Proteomes" id="UP000271520">
    <property type="component" value="Unassembled WGS sequence"/>
</dbReference>
<organism evidence="1 2">
    <name type="scientific">Streptococcus mitis</name>
    <dbReference type="NCBI Taxonomy" id="28037"/>
    <lineage>
        <taxon>Bacteria</taxon>
        <taxon>Bacillati</taxon>
        <taxon>Bacillota</taxon>
        <taxon>Bacilli</taxon>
        <taxon>Lactobacillales</taxon>
        <taxon>Streptococcaceae</taxon>
        <taxon>Streptococcus</taxon>
        <taxon>Streptococcus mitis group</taxon>
    </lineage>
</organism>
<reference evidence="1 2" key="1">
    <citation type="submission" date="2018-11" db="EMBL/GenBank/DDBJ databases">
        <title>Species Designations Belie Phenotypic and Genotypic Heterogeneity in Oral Streptococci.</title>
        <authorList>
            <person name="Velsko I."/>
        </authorList>
    </citation>
    <scope>NUCLEOTIDE SEQUENCE [LARGE SCALE GENOMIC DNA]</scope>
    <source>
        <strain evidence="1 2">BCC22</strain>
    </source>
</reference>
<proteinExistence type="predicted"/>
<evidence type="ECO:0000313" key="1">
    <source>
        <dbReference type="EMBL" id="RSJ94227.1"/>
    </source>
</evidence>
<sequence>MTVRITEDEFDLISDVSMKLGISKSDTIIQAVEELAQRLEE</sequence>
<accession>A0A3R9LAA2</accession>
<protein>
    <submittedName>
        <fullName evidence="1">Uncharacterized protein</fullName>
    </submittedName>
</protein>
<dbReference type="EMBL" id="RJPW01000001">
    <property type="protein sequence ID" value="RSJ94227.1"/>
    <property type="molecule type" value="Genomic_DNA"/>
</dbReference>
<comment type="caution">
    <text evidence="1">The sequence shown here is derived from an EMBL/GenBank/DDBJ whole genome shotgun (WGS) entry which is preliminary data.</text>
</comment>
<dbReference type="AlphaFoldDB" id="A0A3R9LAA2"/>
<gene>
    <name evidence="1" type="ORF">D8788_01275</name>
</gene>
<name>A0A3R9LAA2_STRMT</name>
<evidence type="ECO:0000313" key="2">
    <source>
        <dbReference type="Proteomes" id="UP000271520"/>
    </source>
</evidence>